<protein>
    <recommendedName>
        <fullName evidence="3">BIG2 domain-containing protein</fullName>
    </recommendedName>
</protein>
<dbReference type="PROSITE" id="PS51257">
    <property type="entry name" value="PROKAR_LIPOPROTEIN"/>
    <property type="match status" value="1"/>
</dbReference>
<dbReference type="Proteomes" id="UP000178485">
    <property type="component" value="Chromosome i"/>
</dbReference>
<dbReference type="RefSeq" id="WP_071137932.1">
    <property type="nucleotide sequence ID" value="NZ_LT608328.1"/>
</dbReference>
<reference evidence="1 2" key="1">
    <citation type="submission" date="2016-08" db="EMBL/GenBank/DDBJ databases">
        <authorList>
            <person name="Seilhamer J.J."/>
        </authorList>
    </citation>
    <scope>NUCLEOTIDE SEQUENCE [LARGE SCALE GENOMIC DNA]</scope>
    <source>
        <strain evidence="1">ING2-E5A</strain>
    </source>
</reference>
<dbReference type="InterPro" id="IPR008964">
    <property type="entry name" value="Invasin/intimin_cell_adhesion"/>
</dbReference>
<dbReference type="KEGG" id="pmuc:ING2E5A_2897"/>
<name>A0A1G4GAV9_9BACT</name>
<gene>
    <name evidence="1" type="ORF">ING2E5A_2897</name>
</gene>
<dbReference type="EMBL" id="LT608328">
    <property type="protein sequence ID" value="SCM59692.1"/>
    <property type="molecule type" value="Genomic_DNA"/>
</dbReference>
<evidence type="ECO:0000313" key="1">
    <source>
        <dbReference type="EMBL" id="SCM59692.1"/>
    </source>
</evidence>
<dbReference type="Gene3D" id="2.60.40.1080">
    <property type="match status" value="1"/>
</dbReference>
<dbReference type="SUPFAM" id="SSF49373">
    <property type="entry name" value="Invasin/intimin cell-adhesion fragments"/>
    <property type="match status" value="1"/>
</dbReference>
<accession>A0A1G4GAV9</accession>
<proteinExistence type="predicted"/>
<keyword evidence="2" id="KW-1185">Reference proteome</keyword>
<organism evidence="1 2">
    <name type="scientific">Petrimonas mucosa</name>
    <dbReference type="NCBI Taxonomy" id="1642646"/>
    <lineage>
        <taxon>Bacteria</taxon>
        <taxon>Pseudomonadati</taxon>
        <taxon>Bacteroidota</taxon>
        <taxon>Bacteroidia</taxon>
        <taxon>Bacteroidales</taxon>
        <taxon>Dysgonomonadaceae</taxon>
        <taxon>Petrimonas</taxon>
    </lineage>
</organism>
<sequence length="221" mass="23585">MKKTIYNILGLSLILLFTACEAEEFVRPIMDLELVSNEVYLNLISTELASATVHVRNGNGGYSVESSDENIATASNEGTGAVITIIGKNEGTAVITVTDALGKTATIDVVVSVVTPTTPTFTWKGQNVRFDRAGGAGLTVMPGVVVLTDITNANVQYILTWTGGFSEGEKTGAKIRIIGGDIEPEENDLTTFKVLRADTDSNYIVFSDGTNGGQLYFTDYP</sequence>
<evidence type="ECO:0000313" key="2">
    <source>
        <dbReference type="Proteomes" id="UP000178485"/>
    </source>
</evidence>
<evidence type="ECO:0008006" key="3">
    <source>
        <dbReference type="Google" id="ProtNLM"/>
    </source>
</evidence>
<dbReference type="AlphaFoldDB" id="A0A1G4GAV9"/>
<dbReference type="STRING" id="1642646.ING2E5A_2897"/>